<dbReference type="AlphaFoldDB" id="A0A6N8FHN5"/>
<evidence type="ECO:0000313" key="2">
    <source>
        <dbReference type="Proteomes" id="UP000469125"/>
    </source>
</evidence>
<name>A0A6N8FHN5_9BACI</name>
<organism evidence="1 2">
    <name type="scientific">Ornithinibacillus caprae</name>
    <dbReference type="NCBI Taxonomy" id="2678566"/>
    <lineage>
        <taxon>Bacteria</taxon>
        <taxon>Bacillati</taxon>
        <taxon>Bacillota</taxon>
        <taxon>Bacilli</taxon>
        <taxon>Bacillales</taxon>
        <taxon>Bacillaceae</taxon>
        <taxon>Ornithinibacillus</taxon>
    </lineage>
</organism>
<dbReference type="RefSeq" id="WP_155668189.1">
    <property type="nucleotide sequence ID" value="NZ_WOCA01000004.1"/>
</dbReference>
<comment type="caution">
    <text evidence="1">The sequence shown here is derived from an EMBL/GenBank/DDBJ whole genome shotgun (WGS) entry which is preliminary data.</text>
</comment>
<protein>
    <submittedName>
        <fullName evidence="1">Uncharacterized protein</fullName>
    </submittedName>
</protein>
<reference evidence="1 2" key="1">
    <citation type="submission" date="2019-11" db="EMBL/GenBank/DDBJ databases">
        <authorList>
            <person name="Li X."/>
        </authorList>
    </citation>
    <scope>NUCLEOTIDE SEQUENCE [LARGE SCALE GENOMIC DNA]</scope>
    <source>
        <strain evidence="1 2">L9</strain>
    </source>
</reference>
<gene>
    <name evidence="1" type="ORF">GMD78_07340</name>
</gene>
<accession>A0A6N8FHN5</accession>
<dbReference type="Proteomes" id="UP000469125">
    <property type="component" value="Unassembled WGS sequence"/>
</dbReference>
<keyword evidence="2" id="KW-1185">Reference proteome</keyword>
<sequence length="651" mass="77658">MSRRVKFFATNDLACGPNLRKSEKVIQEYEKGKEVNDINDIIELNNIKKYFDNKIYLLEWESEEIERYESFIKSSYSEIAIYIKSINEDNFQDYYCTVDKDYIDEYWELIDRFKAYESITKEFFKEFIINFKIPVYKLLKHKNIVRYYEEIIRECLLINPSSAEILLDHFEMEHISERAPIYIPKKLSTLDKERIIINYIEGNNPNLNYLQLISNIQSSKDKLDISPKTLLKAKRKAEELEAELFQNNSGVLMETSVLFTSSQEEEYKVKIENSSVTATYSKEWIEENKDYPTLLNNFIYLFGFVDFQMRSTHVSKLSNMGVFERYLLTSSKNAYKKGVAFEQMNSLSLLQLMGYYNVLFSIGIRLEEVIEWFFKHYLSSEFNAQNFKTTMPSSSSTILEKCTNIMPTMESVLKQFTLFVDEGYIDFELLEIRSEHLIYKNIPSLVEKKYAYGYGKEYGTATFLLFSDQSGLGYYERSKKSYGSFYELLSNEKLRWSEYPEHVHSRINWLIEHNYLSVDKEEFISISNKPLIIILKELYFNEVISYWKYPMSFRKIIDELEKKYIIEFENSLFSRPEQDYIDYFLNKSKFNNGLDLRNKYSHTQPFIQEDEQIHHQNYMTFLRIFVLLVIKINDDFCISEEITENRKKALD</sequence>
<evidence type="ECO:0000313" key="1">
    <source>
        <dbReference type="EMBL" id="MUK88206.1"/>
    </source>
</evidence>
<dbReference type="EMBL" id="WOCA01000004">
    <property type="protein sequence ID" value="MUK88206.1"/>
    <property type="molecule type" value="Genomic_DNA"/>
</dbReference>
<proteinExistence type="predicted"/>